<reference evidence="2" key="2">
    <citation type="submission" date="2022-01" db="EMBL/GenBank/DDBJ databases">
        <authorList>
            <person name="Yamashiro T."/>
            <person name="Shiraishi A."/>
            <person name="Satake H."/>
            <person name="Nakayama K."/>
        </authorList>
    </citation>
    <scope>NUCLEOTIDE SEQUENCE</scope>
</reference>
<accession>A0ABQ5FHZ5</accession>
<keyword evidence="1" id="KW-0472">Membrane</keyword>
<evidence type="ECO:0000313" key="3">
    <source>
        <dbReference type="Proteomes" id="UP001151760"/>
    </source>
</evidence>
<evidence type="ECO:0000313" key="2">
    <source>
        <dbReference type="EMBL" id="GJT62679.1"/>
    </source>
</evidence>
<name>A0ABQ5FHZ5_9ASTR</name>
<gene>
    <name evidence="2" type="ORF">Tco_1006212</name>
</gene>
<feature type="transmembrane region" description="Helical" evidence="1">
    <location>
        <begin position="58"/>
        <end position="79"/>
    </location>
</feature>
<feature type="transmembrane region" description="Helical" evidence="1">
    <location>
        <begin position="17"/>
        <end position="37"/>
    </location>
</feature>
<dbReference type="Proteomes" id="UP001151760">
    <property type="component" value="Unassembled WGS sequence"/>
</dbReference>
<organism evidence="2 3">
    <name type="scientific">Tanacetum coccineum</name>
    <dbReference type="NCBI Taxonomy" id="301880"/>
    <lineage>
        <taxon>Eukaryota</taxon>
        <taxon>Viridiplantae</taxon>
        <taxon>Streptophyta</taxon>
        <taxon>Embryophyta</taxon>
        <taxon>Tracheophyta</taxon>
        <taxon>Spermatophyta</taxon>
        <taxon>Magnoliopsida</taxon>
        <taxon>eudicotyledons</taxon>
        <taxon>Gunneridae</taxon>
        <taxon>Pentapetalae</taxon>
        <taxon>asterids</taxon>
        <taxon>campanulids</taxon>
        <taxon>Asterales</taxon>
        <taxon>Asteraceae</taxon>
        <taxon>Asteroideae</taxon>
        <taxon>Anthemideae</taxon>
        <taxon>Anthemidinae</taxon>
        <taxon>Tanacetum</taxon>
    </lineage>
</organism>
<proteinExistence type="predicted"/>
<sequence>MREEVYSDDIRSTSSGVVVYTTLLSMVCVTYSAYVRSVDSLHVFPNRYSPRPNVMKQYRSSSLLVWLASTSSSLLLIYYSTSTSSSIEATSQFQNLLKIRMLVWGKLIQKLRQKGVYEERFSRHAA</sequence>
<comment type="caution">
    <text evidence="2">The sequence shown here is derived from an EMBL/GenBank/DDBJ whole genome shotgun (WGS) entry which is preliminary data.</text>
</comment>
<reference evidence="2" key="1">
    <citation type="journal article" date="2022" name="Int. J. Mol. Sci.">
        <title>Draft Genome of Tanacetum Coccineum: Genomic Comparison of Closely Related Tanacetum-Family Plants.</title>
        <authorList>
            <person name="Yamashiro T."/>
            <person name="Shiraishi A."/>
            <person name="Nakayama K."/>
            <person name="Satake H."/>
        </authorList>
    </citation>
    <scope>NUCLEOTIDE SEQUENCE</scope>
</reference>
<evidence type="ECO:0000256" key="1">
    <source>
        <dbReference type="SAM" id="Phobius"/>
    </source>
</evidence>
<keyword evidence="3" id="KW-1185">Reference proteome</keyword>
<keyword evidence="1" id="KW-1133">Transmembrane helix</keyword>
<keyword evidence="1" id="KW-0812">Transmembrane</keyword>
<protein>
    <submittedName>
        <fullName evidence="2">Uncharacterized protein</fullName>
    </submittedName>
</protein>
<dbReference type="EMBL" id="BQNB010017396">
    <property type="protein sequence ID" value="GJT62679.1"/>
    <property type="molecule type" value="Genomic_DNA"/>
</dbReference>